<gene>
    <name evidence="2" type="ORF">INT46_005253</name>
</gene>
<proteinExistence type="predicted"/>
<feature type="compositionally biased region" description="Basic and acidic residues" evidence="1">
    <location>
        <begin position="160"/>
        <end position="169"/>
    </location>
</feature>
<evidence type="ECO:0000313" key="2">
    <source>
        <dbReference type="EMBL" id="KAG2213798.1"/>
    </source>
</evidence>
<dbReference type="Proteomes" id="UP000650833">
    <property type="component" value="Unassembled WGS sequence"/>
</dbReference>
<evidence type="ECO:0000313" key="3">
    <source>
        <dbReference type="Proteomes" id="UP000650833"/>
    </source>
</evidence>
<reference evidence="2" key="1">
    <citation type="submission" date="2020-12" db="EMBL/GenBank/DDBJ databases">
        <title>Metabolic potential, ecology and presence of endohyphal bacteria is reflected in genomic diversity of Mucoromycotina.</title>
        <authorList>
            <person name="Muszewska A."/>
            <person name="Okrasinska A."/>
            <person name="Steczkiewicz K."/>
            <person name="Drgas O."/>
            <person name="Orlowska M."/>
            <person name="Perlinska-Lenart U."/>
            <person name="Aleksandrzak-Piekarczyk T."/>
            <person name="Szatraj K."/>
            <person name="Zielenkiewicz U."/>
            <person name="Pilsyk S."/>
            <person name="Malc E."/>
            <person name="Mieczkowski P."/>
            <person name="Kruszewska J.S."/>
            <person name="Biernat P."/>
            <person name="Pawlowska J."/>
        </authorList>
    </citation>
    <scope>NUCLEOTIDE SEQUENCE</scope>
    <source>
        <strain evidence="2">CBS 226.32</strain>
    </source>
</reference>
<accession>A0A8H7RNL1</accession>
<name>A0A8H7RNL1_9FUNG</name>
<dbReference type="EMBL" id="JAEPRC010000031">
    <property type="protein sequence ID" value="KAG2213798.1"/>
    <property type="molecule type" value="Genomic_DNA"/>
</dbReference>
<organism evidence="2 3">
    <name type="scientific">Mucor plumbeus</name>
    <dbReference type="NCBI Taxonomy" id="97098"/>
    <lineage>
        <taxon>Eukaryota</taxon>
        <taxon>Fungi</taxon>
        <taxon>Fungi incertae sedis</taxon>
        <taxon>Mucoromycota</taxon>
        <taxon>Mucoromycotina</taxon>
        <taxon>Mucoromycetes</taxon>
        <taxon>Mucorales</taxon>
        <taxon>Mucorineae</taxon>
        <taxon>Mucoraceae</taxon>
        <taxon>Mucor</taxon>
    </lineage>
</organism>
<feature type="region of interest" description="Disordered" evidence="1">
    <location>
        <begin position="160"/>
        <end position="180"/>
    </location>
</feature>
<sequence length="297" mass="33544">MSTTEVTNQNSNYAFEIRFVDDNIVQVFDIAAKRKQDDKSLLLPAEYKQEDVLKGQLRYSKLVGSGDSSSAHVEKDTFGLQDTGLPYQHIVTTKRSKNRKSTQRHTFFMMGGGDNEPYTASATSTDDIDDGYDSGTAVTEINDEYTDYNRIKNNCIQEETQHHDKHQDETDTNSTPKSLQSIEEPAIQLTPPSAWQPMLQQRQKQQPVLQEPTLPPAVKQRISVDQIPFNNDTFHQPIHNPSLSPSLEMYKPTQSNVTFPTTQDYTSIATVNTNHSKNYIAQQQPKEPKRGGCCIIS</sequence>
<dbReference type="OrthoDB" id="2274679at2759"/>
<dbReference type="AlphaFoldDB" id="A0A8H7RNL1"/>
<comment type="caution">
    <text evidence="2">The sequence shown here is derived from an EMBL/GenBank/DDBJ whole genome shotgun (WGS) entry which is preliminary data.</text>
</comment>
<keyword evidence="3" id="KW-1185">Reference proteome</keyword>
<evidence type="ECO:0000256" key="1">
    <source>
        <dbReference type="SAM" id="MobiDB-lite"/>
    </source>
</evidence>
<protein>
    <submittedName>
        <fullName evidence="2">Uncharacterized protein</fullName>
    </submittedName>
</protein>